<dbReference type="KEGG" id="mbr:MONBRDRAFT_23019"/>
<dbReference type="GeneID" id="5888515"/>
<dbReference type="EMBL" id="CH991544">
    <property type="protein sequence ID" value="EDQ91828.1"/>
    <property type="molecule type" value="Genomic_DNA"/>
</dbReference>
<name>A9USS2_MONBE</name>
<feature type="region of interest" description="Disordered" evidence="1">
    <location>
        <begin position="18"/>
        <end position="42"/>
    </location>
</feature>
<keyword evidence="3" id="KW-1185">Reference proteome</keyword>
<protein>
    <submittedName>
        <fullName evidence="2">Uncharacterized protein</fullName>
    </submittedName>
</protein>
<organism evidence="2 3">
    <name type="scientific">Monosiga brevicollis</name>
    <name type="common">Choanoflagellate</name>
    <dbReference type="NCBI Taxonomy" id="81824"/>
    <lineage>
        <taxon>Eukaryota</taxon>
        <taxon>Choanoflagellata</taxon>
        <taxon>Craspedida</taxon>
        <taxon>Salpingoecidae</taxon>
        <taxon>Monosiga</taxon>
    </lineage>
</organism>
<sequence length="365" mass="42303">LYDKQSMRNLAELEALLEEDEGGVGAPINEEEAPMTAEDVERQLDRRESIRSMRESVRSPSEANIMLGQSLGLDVSAQRSRIQGEVEAFQQRLNDHMATQLLSWQRHKQSVVQTKRFSAIQRNRDKALKKAMLGLSKIEKTIMADFERQVKTQFKAYGRKLKMRDEVTVVEEVKENGFEALIDVEMAMLRGMKLEYQHYLSNKVHSVARDFEMEQLNALRTEVKRKQEEEDAGLRRVIDTQSAYHAANIKRELKSKEAAEELEKRLVNVAVEARRRFNQRIGREEHEMDDFINKTLQLLDEQQQAELDRAAGHFETAIRECSASTNEGYDALDASLQWHQSKPAVYLAAVRQQRWSKIRQELLDK</sequence>
<evidence type="ECO:0000313" key="2">
    <source>
        <dbReference type="EMBL" id="EDQ91828.1"/>
    </source>
</evidence>
<dbReference type="Proteomes" id="UP000001357">
    <property type="component" value="Unassembled WGS sequence"/>
</dbReference>
<proteinExistence type="predicted"/>
<gene>
    <name evidence="2" type="ORF">MONBRDRAFT_23019</name>
</gene>
<dbReference type="RefSeq" id="XP_001743114.1">
    <property type="nucleotide sequence ID" value="XM_001743062.1"/>
</dbReference>
<reference evidence="2 3" key="1">
    <citation type="journal article" date="2008" name="Nature">
        <title>The genome of the choanoflagellate Monosiga brevicollis and the origin of metazoans.</title>
        <authorList>
            <consortium name="JGI Sequencing"/>
            <person name="King N."/>
            <person name="Westbrook M.J."/>
            <person name="Young S.L."/>
            <person name="Kuo A."/>
            <person name="Abedin M."/>
            <person name="Chapman J."/>
            <person name="Fairclough S."/>
            <person name="Hellsten U."/>
            <person name="Isogai Y."/>
            <person name="Letunic I."/>
            <person name="Marr M."/>
            <person name="Pincus D."/>
            <person name="Putnam N."/>
            <person name="Rokas A."/>
            <person name="Wright K.J."/>
            <person name="Zuzow R."/>
            <person name="Dirks W."/>
            <person name="Good M."/>
            <person name="Goodstein D."/>
            <person name="Lemons D."/>
            <person name="Li W."/>
            <person name="Lyons J.B."/>
            <person name="Morris A."/>
            <person name="Nichols S."/>
            <person name="Richter D.J."/>
            <person name="Salamov A."/>
            <person name="Bork P."/>
            <person name="Lim W.A."/>
            <person name="Manning G."/>
            <person name="Miller W.T."/>
            <person name="McGinnis W."/>
            <person name="Shapiro H."/>
            <person name="Tjian R."/>
            <person name="Grigoriev I.V."/>
            <person name="Rokhsar D."/>
        </authorList>
    </citation>
    <scope>NUCLEOTIDE SEQUENCE [LARGE SCALE GENOMIC DNA]</scope>
    <source>
        <strain evidence="3">MX1 / ATCC 50154</strain>
    </source>
</reference>
<feature type="non-terminal residue" evidence="2">
    <location>
        <position position="1"/>
    </location>
</feature>
<evidence type="ECO:0000313" key="3">
    <source>
        <dbReference type="Proteomes" id="UP000001357"/>
    </source>
</evidence>
<dbReference type="AlphaFoldDB" id="A9USS2"/>
<dbReference type="InParanoid" id="A9USS2"/>
<accession>A9USS2</accession>
<evidence type="ECO:0000256" key="1">
    <source>
        <dbReference type="SAM" id="MobiDB-lite"/>
    </source>
</evidence>